<sequence>MSETCIDDAITLVWCGVDEGGRYYMCQNTYGIRWGYFDHAISHNALRTPVSGFIVRNPPDGNTIQLGPIDKSIQQCIEHTSPSEIRMKHQKSRRKRNTASHVKIVQMEYQFNR</sequence>
<comment type="caution">
    <text evidence="1">The sequence shown here is derived from an EMBL/GenBank/DDBJ whole genome shotgun (WGS) entry which is preliminary data.</text>
</comment>
<protein>
    <submittedName>
        <fullName evidence="1">Cysteine proteinases superfamily protein</fullName>
    </submittedName>
</protein>
<evidence type="ECO:0000313" key="1">
    <source>
        <dbReference type="EMBL" id="GER35287.1"/>
    </source>
</evidence>
<keyword evidence="2" id="KW-1185">Reference proteome</keyword>
<dbReference type="EMBL" id="BKCP01004961">
    <property type="protein sequence ID" value="GER35287.1"/>
    <property type="molecule type" value="Genomic_DNA"/>
</dbReference>
<dbReference type="AlphaFoldDB" id="A0A5A7PSL9"/>
<accession>A0A5A7PSL9</accession>
<proteinExistence type="predicted"/>
<gene>
    <name evidence="1" type="ORF">STAS_11557</name>
</gene>
<evidence type="ECO:0000313" key="2">
    <source>
        <dbReference type="Proteomes" id="UP000325081"/>
    </source>
</evidence>
<name>A0A5A7PSL9_STRAF</name>
<reference evidence="2" key="1">
    <citation type="journal article" date="2019" name="Curr. Biol.">
        <title>Genome Sequence of Striga asiatica Provides Insight into the Evolution of Plant Parasitism.</title>
        <authorList>
            <person name="Yoshida S."/>
            <person name="Kim S."/>
            <person name="Wafula E.K."/>
            <person name="Tanskanen J."/>
            <person name="Kim Y.M."/>
            <person name="Honaas L."/>
            <person name="Yang Z."/>
            <person name="Spallek T."/>
            <person name="Conn C.E."/>
            <person name="Ichihashi Y."/>
            <person name="Cheong K."/>
            <person name="Cui S."/>
            <person name="Der J.P."/>
            <person name="Gundlach H."/>
            <person name="Jiao Y."/>
            <person name="Hori C."/>
            <person name="Ishida J.K."/>
            <person name="Kasahara H."/>
            <person name="Kiba T."/>
            <person name="Kim M.S."/>
            <person name="Koo N."/>
            <person name="Laohavisit A."/>
            <person name="Lee Y.H."/>
            <person name="Lumba S."/>
            <person name="McCourt P."/>
            <person name="Mortimer J.C."/>
            <person name="Mutuku J.M."/>
            <person name="Nomura T."/>
            <person name="Sasaki-Sekimoto Y."/>
            <person name="Seto Y."/>
            <person name="Wang Y."/>
            <person name="Wakatake T."/>
            <person name="Sakakibara H."/>
            <person name="Demura T."/>
            <person name="Yamaguchi S."/>
            <person name="Yoneyama K."/>
            <person name="Manabe R.I."/>
            <person name="Nelson D.C."/>
            <person name="Schulman A.H."/>
            <person name="Timko M.P."/>
            <person name="dePamphilis C.W."/>
            <person name="Choi D."/>
            <person name="Shirasu K."/>
        </authorList>
    </citation>
    <scope>NUCLEOTIDE SEQUENCE [LARGE SCALE GENOMIC DNA]</scope>
    <source>
        <strain evidence="2">cv. UVA1</strain>
    </source>
</reference>
<organism evidence="1 2">
    <name type="scientific">Striga asiatica</name>
    <name type="common">Asiatic witchweed</name>
    <name type="synonym">Buchnera asiatica</name>
    <dbReference type="NCBI Taxonomy" id="4170"/>
    <lineage>
        <taxon>Eukaryota</taxon>
        <taxon>Viridiplantae</taxon>
        <taxon>Streptophyta</taxon>
        <taxon>Embryophyta</taxon>
        <taxon>Tracheophyta</taxon>
        <taxon>Spermatophyta</taxon>
        <taxon>Magnoliopsida</taxon>
        <taxon>eudicotyledons</taxon>
        <taxon>Gunneridae</taxon>
        <taxon>Pentapetalae</taxon>
        <taxon>asterids</taxon>
        <taxon>lamiids</taxon>
        <taxon>Lamiales</taxon>
        <taxon>Orobanchaceae</taxon>
        <taxon>Buchnereae</taxon>
        <taxon>Striga</taxon>
    </lineage>
</organism>
<dbReference type="Proteomes" id="UP000325081">
    <property type="component" value="Unassembled WGS sequence"/>
</dbReference>